<dbReference type="InterPro" id="IPR009011">
    <property type="entry name" value="Man6P_isomerase_rcpt-bd_dom_sf"/>
</dbReference>
<evidence type="ECO:0000256" key="9">
    <source>
        <dbReference type="SAM" id="SignalP"/>
    </source>
</evidence>
<feature type="transmembrane region" description="Helical" evidence="8">
    <location>
        <begin position="750"/>
        <end position="774"/>
    </location>
</feature>
<dbReference type="Proteomes" id="UP000075880">
    <property type="component" value="Unassembled WGS sequence"/>
</dbReference>
<dbReference type="PANTHER" id="PTHR15071">
    <property type="entry name" value="MANNOSE-6-PHOSPHATE RECEPTOR FAMILY MEMBER"/>
    <property type="match status" value="1"/>
</dbReference>
<dbReference type="EnsemblMetazoa" id="ENSAATROPT017353">
    <property type="protein sequence ID" value="ENSAATROPP015319"/>
    <property type="gene ID" value="ENSAATROPG014194"/>
</dbReference>
<evidence type="ECO:0000256" key="4">
    <source>
        <dbReference type="ARBA" id="ARBA00022729"/>
    </source>
</evidence>
<feature type="chain" id="PRO_5042529120" description="MRH domain-containing protein" evidence="9">
    <location>
        <begin position="32"/>
        <end position="829"/>
    </location>
</feature>
<comment type="subcellular location">
    <subcellularLocation>
        <location evidence="1">Endomembrane system</location>
    </subcellularLocation>
</comment>
<keyword evidence="3 8" id="KW-0812">Transmembrane</keyword>
<dbReference type="GO" id="GO:0007041">
    <property type="term" value="P:lysosomal transport"/>
    <property type="evidence" value="ECO:0007669"/>
    <property type="project" value="InterPro"/>
</dbReference>
<reference evidence="11" key="1">
    <citation type="submission" date="2024-04" db="UniProtKB">
        <authorList>
            <consortium name="EnsemblMetazoa"/>
        </authorList>
    </citation>
    <scope>IDENTIFICATION</scope>
    <source>
        <strain evidence="11">EBRO</strain>
    </source>
</reference>
<proteinExistence type="predicted"/>
<dbReference type="SUPFAM" id="SSF50911">
    <property type="entry name" value="Mannose 6-phosphate receptor domain"/>
    <property type="match status" value="4"/>
</dbReference>
<evidence type="ECO:0000256" key="5">
    <source>
        <dbReference type="ARBA" id="ARBA00022989"/>
    </source>
</evidence>
<evidence type="ECO:0000313" key="11">
    <source>
        <dbReference type="EnsemblMetazoa" id="ENSAATROPP015319"/>
    </source>
</evidence>
<feature type="domain" description="MRH" evidence="10">
    <location>
        <begin position="194"/>
        <end position="330"/>
    </location>
</feature>
<dbReference type="GO" id="GO:0010008">
    <property type="term" value="C:endosome membrane"/>
    <property type="evidence" value="ECO:0007669"/>
    <property type="project" value="UniProtKB-SubCell"/>
</dbReference>
<keyword evidence="4 9" id="KW-0732">Signal</keyword>
<dbReference type="PANTHER" id="PTHR15071:SF0">
    <property type="entry name" value="MANNOSE 6-PHOSPHATE RECEPTOR-LIKE PROTEIN 1"/>
    <property type="match status" value="1"/>
</dbReference>
<keyword evidence="2" id="KW-0813">Transport</keyword>
<dbReference type="GO" id="GO:0005537">
    <property type="term" value="F:D-mannose binding"/>
    <property type="evidence" value="ECO:0007669"/>
    <property type="project" value="InterPro"/>
</dbReference>
<organism evidence="11 12">
    <name type="scientific">Anopheles atroparvus</name>
    <name type="common">European mosquito</name>
    <dbReference type="NCBI Taxonomy" id="41427"/>
    <lineage>
        <taxon>Eukaryota</taxon>
        <taxon>Metazoa</taxon>
        <taxon>Ecdysozoa</taxon>
        <taxon>Arthropoda</taxon>
        <taxon>Hexapoda</taxon>
        <taxon>Insecta</taxon>
        <taxon>Pterygota</taxon>
        <taxon>Neoptera</taxon>
        <taxon>Endopterygota</taxon>
        <taxon>Diptera</taxon>
        <taxon>Nematocera</taxon>
        <taxon>Culicoidea</taxon>
        <taxon>Culicidae</taxon>
        <taxon>Anophelinae</taxon>
        <taxon>Anopheles</taxon>
    </lineage>
</organism>
<accession>A0AAG5DWW4</accession>
<feature type="signal peptide" evidence="9">
    <location>
        <begin position="1"/>
        <end position="31"/>
    </location>
</feature>
<feature type="domain" description="MRH" evidence="10">
    <location>
        <begin position="47"/>
        <end position="186"/>
    </location>
</feature>
<dbReference type="InterPro" id="IPR000479">
    <property type="entry name" value="CIMR_rpt"/>
</dbReference>
<name>A0AAG5DWW4_ANOAO</name>
<dbReference type="Pfam" id="PF00878">
    <property type="entry name" value="CIMR"/>
    <property type="match status" value="3"/>
</dbReference>
<protein>
    <recommendedName>
        <fullName evidence="10">MRH domain-containing protein</fullName>
    </recommendedName>
</protein>
<keyword evidence="12" id="KW-1185">Reference proteome</keyword>
<feature type="domain" description="MRH" evidence="10">
    <location>
        <begin position="468"/>
        <end position="618"/>
    </location>
</feature>
<dbReference type="InterPro" id="IPR044865">
    <property type="entry name" value="MRH_dom"/>
</dbReference>
<dbReference type="Gene3D" id="2.70.130.10">
    <property type="entry name" value="Mannose-6-phosphate receptor binding domain"/>
    <property type="match status" value="4"/>
</dbReference>
<evidence type="ECO:0000256" key="2">
    <source>
        <dbReference type="ARBA" id="ARBA00022448"/>
    </source>
</evidence>
<dbReference type="GO" id="GO:0005802">
    <property type="term" value="C:trans-Golgi network"/>
    <property type="evidence" value="ECO:0007669"/>
    <property type="project" value="TreeGrafter"/>
</dbReference>
<dbReference type="SMART" id="SM01404">
    <property type="entry name" value="CIMR"/>
    <property type="match status" value="3"/>
</dbReference>
<evidence type="ECO:0000256" key="8">
    <source>
        <dbReference type="SAM" id="Phobius"/>
    </source>
</evidence>
<evidence type="ECO:0000256" key="7">
    <source>
        <dbReference type="ARBA" id="ARBA00023157"/>
    </source>
</evidence>
<dbReference type="GO" id="GO:0038023">
    <property type="term" value="F:signaling receptor activity"/>
    <property type="evidence" value="ECO:0007669"/>
    <property type="project" value="InterPro"/>
</dbReference>
<sequence>MGAPRRRPEFKLTAQLVMLLVLWLPSAEVAAAKAPGMEQSMLVVNGTDCTLREPLYNQTFDFHALSSDLQRHVSSDDENEERFFFNVCGGESGPSGAYLKRPTGNVSLGQDARLLLTDGRLQFRFEGEPCGAKGSKGGSAVADRFSLDIILICRYERNPDDLRVLPHTTDSCRYFIFWDTPLACLPLPAAVRNNSCSVQGGAHEYRLLALGRENHEVPVGVGGSRFILSVCKPVHYGHDAMCPPGSSVCFVNETEPDRSRRYRDFGQTVANPTVDEQGRLVMSMRSGTPGQCEQSRIVFECGDGRGEVQYLGNASCTHEFVWRTELACRNASRPCALHNLLDLSPLAGRTYAVTAGGDNRTYELAVCRAPALPGFRCGADWGACETLHNGTQTVGLGRVNDELRFEKGPVLRYQSGADCDPAQGRRWETRIEFICDQARLEPLVVVAEDGDCLLVVHFVTSYACLGQPECGAYNASAPDQFVDLTPLVRSGGNYEARLGPGIPATHRYFLNVCRPLVPQYGLSCRGGAAACETIFDGTTQRNETTLGFPEVQPVVAGDTVLLKYFHGDPCPHDPHTNLSATVAFRCAPASGPGEPVLVEIEHECHYRFEWPTAAICPDAPGSSLPSSRIRFEASNCSFYNPATTAWANMREVFHGTEIGDLCDRNPTAYIDERTPAALAVHFTGPSGEHDTAKSCTDAGGKRSYNITVTCGDDGALGRIEPSNCLVIINKQSHAVCALVGRPVPEPSGNIGAFGVIAICLTLVTVAGASGWYLVWRNPERRRWLYSTVLCRRRARDGFPSTVYSRVDNSEVSSLLLNATMSESDDDMLI</sequence>
<evidence type="ECO:0000313" key="12">
    <source>
        <dbReference type="Proteomes" id="UP000075880"/>
    </source>
</evidence>
<dbReference type="GO" id="GO:0000139">
    <property type="term" value="C:Golgi membrane"/>
    <property type="evidence" value="ECO:0007669"/>
    <property type="project" value="UniProtKB-SubCell"/>
</dbReference>
<dbReference type="AlphaFoldDB" id="A0AAG5DWW4"/>
<keyword evidence="6 8" id="KW-0472">Membrane</keyword>
<keyword evidence="5 8" id="KW-1133">Transmembrane helix</keyword>
<evidence type="ECO:0000259" key="10">
    <source>
        <dbReference type="PROSITE" id="PS51914"/>
    </source>
</evidence>
<evidence type="ECO:0000256" key="1">
    <source>
        <dbReference type="ARBA" id="ARBA00004308"/>
    </source>
</evidence>
<dbReference type="PROSITE" id="PS51914">
    <property type="entry name" value="MRH"/>
    <property type="match status" value="4"/>
</dbReference>
<feature type="domain" description="MRH" evidence="10">
    <location>
        <begin position="333"/>
        <end position="466"/>
    </location>
</feature>
<keyword evidence="7" id="KW-1015">Disulfide bond</keyword>
<evidence type="ECO:0000256" key="6">
    <source>
        <dbReference type="ARBA" id="ARBA00023136"/>
    </source>
</evidence>
<evidence type="ECO:0000256" key="3">
    <source>
        <dbReference type="ARBA" id="ARBA00022692"/>
    </source>
</evidence>